<reference evidence="1" key="2">
    <citation type="journal article" date="2015" name="Fish Shellfish Immunol.">
        <title>Early steps in the European eel (Anguilla anguilla)-Vibrio vulnificus interaction in the gills: Role of the RtxA13 toxin.</title>
        <authorList>
            <person name="Callol A."/>
            <person name="Pajuelo D."/>
            <person name="Ebbesson L."/>
            <person name="Teles M."/>
            <person name="MacKenzie S."/>
            <person name="Amaro C."/>
        </authorList>
    </citation>
    <scope>NUCLEOTIDE SEQUENCE</scope>
</reference>
<organism evidence="1">
    <name type="scientific">Anguilla anguilla</name>
    <name type="common">European freshwater eel</name>
    <name type="synonym">Muraena anguilla</name>
    <dbReference type="NCBI Taxonomy" id="7936"/>
    <lineage>
        <taxon>Eukaryota</taxon>
        <taxon>Metazoa</taxon>
        <taxon>Chordata</taxon>
        <taxon>Craniata</taxon>
        <taxon>Vertebrata</taxon>
        <taxon>Euteleostomi</taxon>
        <taxon>Actinopterygii</taxon>
        <taxon>Neopterygii</taxon>
        <taxon>Teleostei</taxon>
        <taxon>Anguilliformes</taxon>
        <taxon>Anguillidae</taxon>
        <taxon>Anguilla</taxon>
    </lineage>
</organism>
<accession>A0A0E9TPF3</accession>
<dbReference type="AlphaFoldDB" id="A0A0E9TPF3"/>
<protein>
    <submittedName>
        <fullName evidence="1">Uncharacterized protein</fullName>
    </submittedName>
</protein>
<reference evidence="1" key="1">
    <citation type="submission" date="2014-11" db="EMBL/GenBank/DDBJ databases">
        <authorList>
            <person name="Amaro Gonzalez C."/>
        </authorList>
    </citation>
    <scope>NUCLEOTIDE SEQUENCE</scope>
</reference>
<name>A0A0E9TPF3_ANGAN</name>
<proteinExistence type="predicted"/>
<evidence type="ECO:0000313" key="1">
    <source>
        <dbReference type="EMBL" id="JAH54730.1"/>
    </source>
</evidence>
<sequence length="27" mass="3465">MMLSKRYFYYKNMLQLSGFKIRNKYKI</sequence>
<dbReference type="EMBL" id="GBXM01053847">
    <property type="protein sequence ID" value="JAH54730.1"/>
    <property type="molecule type" value="Transcribed_RNA"/>
</dbReference>